<dbReference type="InterPro" id="IPR003776">
    <property type="entry name" value="YcaO-like_dom"/>
</dbReference>
<evidence type="ECO:0000259" key="1">
    <source>
        <dbReference type="PROSITE" id="PS51664"/>
    </source>
</evidence>
<dbReference type="PANTHER" id="PTHR37809:SF1">
    <property type="entry name" value="RIBOSOMAL PROTEIN S12 METHYLTHIOTRANSFERASE ACCESSORY FACTOR YCAO"/>
    <property type="match status" value="1"/>
</dbReference>
<keyword evidence="3" id="KW-1185">Reference proteome</keyword>
<dbReference type="Proteomes" id="UP000317369">
    <property type="component" value="Chromosome"/>
</dbReference>
<sequence>MNQTLLAASSINQDDERSIEVNQAIDIALNDIKTLGCKCEIHTYGHAITIYEARILDHHKNVLALGTGKGEYPFNKAGAIFEAIEHFFGMSNLPAPQSLQTINTQVLADQSVAHEYLPLKLLTDFPHQDLFCSTYHEYNQPNNKLILPAFLWAPEILSRSEYICDSQNVQLFSYLMKYSSNSGIASGLTTQDALLHSINEAIERDGLGAFLYQYCYKQTSSKLPVIDKESLPEPLKSNIQEIEQHVNDQCILINATTNLRVPVIAAIFKNYHKQQLIPAPGFGASLYPEIAIKRAVHEALQIMFAAENYHDQRVASWKRDWQRAQQSDAYARCTQFNLQPYLDNDRLDFQSFERLHHKSVTLDAHAHVNQQISRLISRLKKYNLTVYMQNLKKLKNGTNVVSVQIPGVSLFYLTSNGMMIPPHSRTITCMNPN</sequence>
<reference evidence="2 3" key="1">
    <citation type="submission" date="2019-02" db="EMBL/GenBank/DDBJ databases">
        <title>Deep-cultivation of Planctomycetes and their phenomic and genomic characterization uncovers novel biology.</title>
        <authorList>
            <person name="Wiegand S."/>
            <person name="Jogler M."/>
            <person name="Boedeker C."/>
            <person name="Pinto D."/>
            <person name="Vollmers J."/>
            <person name="Rivas-Marin E."/>
            <person name="Kohn T."/>
            <person name="Peeters S.H."/>
            <person name="Heuer A."/>
            <person name="Rast P."/>
            <person name="Oberbeckmann S."/>
            <person name="Bunk B."/>
            <person name="Jeske O."/>
            <person name="Meyerdierks A."/>
            <person name="Storesund J.E."/>
            <person name="Kallscheuer N."/>
            <person name="Luecker S."/>
            <person name="Lage O.M."/>
            <person name="Pohl T."/>
            <person name="Merkel B.J."/>
            <person name="Hornburger P."/>
            <person name="Mueller R.-W."/>
            <person name="Bruemmer F."/>
            <person name="Labrenz M."/>
            <person name="Spormann A.M."/>
            <person name="Op den Camp H."/>
            <person name="Overmann J."/>
            <person name="Amann R."/>
            <person name="Jetten M.S.M."/>
            <person name="Mascher T."/>
            <person name="Medema M.H."/>
            <person name="Devos D.P."/>
            <person name="Kaster A.-K."/>
            <person name="Ovreas L."/>
            <person name="Rohde M."/>
            <person name="Galperin M.Y."/>
            <person name="Jogler C."/>
        </authorList>
    </citation>
    <scope>NUCLEOTIDE SEQUENCE [LARGE SCALE GENOMIC DNA]</scope>
    <source>
        <strain evidence="2 3">KS4</strain>
    </source>
</reference>
<evidence type="ECO:0000313" key="3">
    <source>
        <dbReference type="Proteomes" id="UP000317369"/>
    </source>
</evidence>
<dbReference type="AlphaFoldDB" id="A0A517YS88"/>
<organism evidence="2 3">
    <name type="scientific">Poriferisphaera corsica</name>
    <dbReference type="NCBI Taxonomy" id="2528020"/>
    <lineage>
        <taxon>Bacteria</taxon>
        <taxon>Pseudomonadati</taxon>
        <taxon>Planctomycetota</taxon>
        <taxon>Phycisphaerae</taxon>
        <taxon>Phycisphaerales</taxon>
        <taxon>Phycisphaeraceae</taxon>
        <taxon>Poriferisphaera</taxon>
    </lineage>
</organism>
<dbReference type="OrthoDB" id="109999at2"/>
<evidence type="ECO:0000313" key="2">
    <source>
        <dbReference type="EMBL" id="QDU33082.1"/>
    </source>
</evidence>
<dbReference type="KEGG" id="pcor:KS4_11240"/>
<dbReference type="PROSITE" id="PS51664">
    <property type="entry name" value="YCAO"/>
    <property type="match status" value="1"/>
</dbReference>
<dbReference type="RefSeq" id="WP_145075631.1">
    <property type="nucleotide sequence ID" value="NZ_CP036425.1"/>
</dbReference>
<name>A0A517YS88_9BACT</name>
<proteinExistence type="predicted"/>
<feature type="domain" description="YcaO" evidence="1">
    <location>
        <begin position="66"/>
        <end position="433"/>
    </location>
</feature>
<protein>
    <submittedName>
        <fullName evidence="2">YcaO-like family protein</fullName>
    </submittedName>
</protein>
<dbReference type="EMBL" id="CP036425">
    <property type="protein sequence ID" value="QDU33082.1"/>
    <property type="molecule type" value="Genomic_DNA"/>
</dbReference>
<dbReference type="PANTHER" id="PTHR37809">
    <property type="entry name" value="RIBOSOMAL PROTEIN S12 METHYLTHIOTRANSFERASE ACCESSORY FACTOR YCAO"/>
    <property type="match status" value="1"/>
</dbReference>
<gene>
    <name evidence="2" type="ORF">KS4_11240</name>
</gene>
<dbReference type="Gene3D" id="3.30.160.660">
    <property type="match status" value="1"/>
</dbReference>
<accession>A0A517YS88</accession>
<dbReference type="Pfam" id="PF02624">
    <property type="entry name" value="YcaO"/>
    <property type="match status" value="1"/>
</dbReference>